<gene>
    <name evidence="3" type="ORF">FHS34_006507</name>
</gene>
<dbReference type="InterPro" id="IPR001932">
    <property type="entry name" value="PPM-type_phosphatase-like_dom"/>
</dbReference>
<evidence type="ECO:0000313" key="4">
    <source>
        <dbReference type="Proteomes" id="UP000585836"/>
    </source>
</evidence>
<dbReference type="PANTHER" id="PTHR43156:SF2">
    <property type="entry name" value="STAGE II SPORULATION PROTEIN E"/>
    <property type="match status" value="1"/>
</dbReference>
<name>A0A7W9PZT5_9ACTN</name>
<dbReference type="SUPFAM" id="SSF55781">
    <property type="entry name" value="GAF domain-like"/>
    <property type="match status" value="1"/>
</dbReference>
<sequence length="396" mass="43206">MVMDEVTAEPNGAPLEEFLADPGHCTLDLANAVARCAKSLGLRHAVVYLADLQQRHLVPLTEVAASLPIDSSLAGWCYRTQSLRVEETDRDEVTAWYPLLDGAERLGVLAVHARTLTSESLRQGRALAALLAMLVSSQRAYKDSFVRRTRTAQMHLPAEMLRAFLPPRTIGNGHVVSTAVLEPAYDIGGDAFDHSLTTTSLHAVVLDAMGHNLLSGLTSAVALAACRNARRGDADLSALVDNVDQALSQWLPDQFCTGIVARLDFGTGVLEWSNCGHPAPLLIRDQKLIVDALAREADPPMGLRSLLSARERRVHETRLQPGDRVLLYTDGVIEARMADGRLLGLERFADYVIRASATGEIAPETLRRLIHSLLDSSDSRLRDDATILMFEWQPGG</sequence>
<evidence type="ECO:0000313" key="3">
    <source>
        <dbReference type="EMBL" id="MBB5931000.1"/>
    </source>
</evidence>
<dbReference type="Pfam" id="PF07228">
    <property type="entry name" value="SpoIIE"/>
    <property type="match status" value="1"/>
</dbReference>
<dbReference type="GO" id="GO:0016791">
    <property type="term" value="F:phosphatase activity"/>
    <property type="evidence" value="ECO:0007669"/>
    <property type="project" value="TreeGrafter"/>
</dbReference>
<dbReference type="SMART" id="SM00331">
    <property type="entry name" value="PP2C_SIG"/>
    <property type="match status" value="1"/>
</dbReference>
<protein>
    <submittedName>
        <fullName evidence="3">Serine phosphatase RsbU (Regulator of sigma subunit)</fullName>
    </submittedName>
</protein>
<dbReference type="InterPro" id="IPR029016">
    <property type="entry name" value="GAF-like_dom_sf"/>
</dbReference>
<dbReference type="Gene3D" id="3.60.40.10">
    <property type="entry name" value="PPM-type phosphatase domain"/>
    <property type="match status" value="1"/>
</dbReference>
<dbReference type="EMBL" id="JACHJK010000014">
    <property type="protein sequence ID" value="MBB5931000.1"/>
    <property type="molecule type" value="Genomic_DNA"/>
</dbReference>
<evidence type="ECO:0000256" key="1">
    <source>
        <dbReference type="ARBA" id="ARBA00022801"/>
    </source>
</evidence>
<dbReference type="InterPro" id="IPR036457">
    <property type="entry name" value="PPM-type-like_dom_sf"/>
</dbReference>
<keyword evidence="4" id="KW-1185">Reference proteome</keyword>
<organism evidence="3 4">
    <name type="scientific">Streptomyces echinatus</name>
    <dbReference type="NCBI Taxonomy" id="67293"/>
    <lineage>
        <taxon>Bacteria</taxon>
        <taxon>Bacillati</taxon>
        <taxon>Actinomycetota</taxon>
        <taxon>Actinomycetes</taxon>
        <taxon>Kitasatosporales</taxon>
        <taxon>Streptomycetaceae</taxon>
        <taxon>Streptomyces</taxon>
    </lineage>
</organism>
<proteinExistence type="predicted"/>
<reference evidence="3 4" key="1">
    <citation type="submission" date="2020-08" db="EMBL/GenBank/DDBJ databases">
        <title>Genomic Encyclopedia of Type Strains, Phase III (KMG-III): the genomes of soil and plant-associated and newly described type strains.</title>
        <authorList>
            <person name="Whitman W."/>
        </authorList>
    </citation>
    <scope>NUCLEOTIDE SEQUENCE [LARGE SCALE GENOMIC DNA]</scope>
    <source>
        <strain evidence="3 4">CECT 3313</strain>
    </source>
</reference>
<dbReference type="Proteomes" id="UP000585836">
    <property type="component" value="Unassembled WGS sequence"/>
</dbReference>
<feature type="domain" description="PPM-type phosphatase" evidence="2">
    <location>
        <begin position="172"/>
        <end position="392"/>
    </location>
</feature>
<dbReference type="AlphaFoldDB" id="A0A7W9PZT5"/>
<dbReference type="PANTHER" id="PTHR43156">
    <property type="entry name" value="STAGE II SPORULATION PROTEIN E-RELATED"/>
    <property type="match status" value="1"/>
</dbReference>
<dbReference type="SUPFAM" id="SSF81606">
    <property type="entry name" value="PP2C-like"/>
    <property type="match status" value="1"/>
</dbReference>
<dbReference type="InterPro" id="IPR052016">
    <property type="entry name" value="Bact_Sigma-Reg"/>
</dbReference>
<accession>A0A7W9PZT5</accession>
<comment type="caution">
    <text evidence="3">The sequence shown here is derived from an EMBL/GenBank/DDBJ whole genome shotgun (WGS) entry which is preliminary data.</text>
</comment>
<evidence type="ECO:0000259" key="2">
    <source>
        <dbReference type="SMART" id="SM00331"/>
    </source>
</evidence>
<keyword evidence="1" id="KW-0378">Hydrolase</keyword>
<dbReference type="Gene3D" id="3.30.450.40">
    <property type="match status" value="1"/>
</dbReference>